<keyword evidence="3" id="KW-1185">Reference proteome</keyword>
<sequence length="95" mass="10685">MAKDGYHDMERQEAEEQEMNRACSPLGLFKSSFESISRCCWQSSSPDDEPLPPPPRAPLSSPLPEKKYVHVPTHAASSFLRTTTTKPIRKANEIL</sequence>
<dbReference type="EMBL" id="JAULSW010000001">
    <property type="protein sequence ID" value="KAK3394241.1"/>
    <property type="molecule type" value="Genomic_DNA"/>
</dbReference>
<accession>A0AAE0P6F9</accession>
<evidence type="ECO:0000256" key="1">
    <source>
        <dbReference type="SAM" id="MobiDB-lite"/>
    </source>
</evidence>
<organism evidence="2 3">
    <name type="scientific">Podospora didyma</name>
    <dbReference type="NCBI Taxonomy" id="330526"/>
    <lineage>
        <taxon>Eukaryota</taxon>
        <taxon>Fungi</taxon>
        <taxon>Dikarya</taxon>
        <taxon>Ascomycota</taxon>
        <taxon>Pezizomycotina</taxon>
        <taxon>Sordariomycetes</taxon>
        <taxon>Sordariomycetidae</taxon>
        <taxon>Sordariales</taxon>
        <taxon>Podosporaceae</taxon>
        <taxon>Podospora</taxon>
    </lineage>
</organism>
<protein>
    <submittedName>
        <fullName evidence="2">Uncharacterized protein</fullName>
    </submittedName>
</protein>
<proteinExistence type="predicted"/>
<feature type="compositionally biased region" description="Polar residues" evidence="1">
    <location>
        <begin position="75"/>
        <end position="86"/>
    </location>
</feature>
<gene>
    <name evidence="2" type="ORF">B0H63DRAFT_40827</name>
</gene>
<dbReference type="Proteomes" id="UP001285441">
    <property type="component" value="Unassembled WGS sequence"/>
</dbReference>
<evidence type="ECO:0000313" key="2">
    <source>
        <dbReference type="EMBL" id="KAK3394241.1"/>
    </source>
</evidence>
<evidence type="ECO:0000313" key="3">
    <source>
        <dbReference type="Proteomes" id="UP001285441"/>
    </source>
</evidence>
<feature type="region of interest" description="Disordered" evidence="1">
    <location>
        <begin position="41"/>
        <end position="95"/>
    </location>
</feature>
<reference evidence="2" key="2">
    <citation type="submission" date="2023-06" db="EMBL/GenBank/DDBJ databases">
        <authorList>
            <consortium name="Lawrence Berkeley National Laboratory"/>
            <person name="Haridas S."/>
            <person name="Hensen N."/>
            <person name="Bonometti L."/>
            <person name="Westerberg I."/>
            <person name="Brannstrom I.O."/>
            <person name="Guillou S."/>
            <person name="Cros-Aarteil S."/>
            <person name="Calhoun S."/>
            <person name="Kuo A."/>
            <person name="Mondo S."/>
            <person name="Pangilinan J."/>
            <person name="Riley R."/>
            <person name="LaButti K."/>
            <person name="Andreopoulos B."/>
            <person name="Lipzen A."/>
            <person name="Chen C."/>
            <person name="Yanf M."/>
            <person name="Daum C."/>
            <person name="Ng V."/>
            <person name="Clum A."/>
            <person name="Steindorff A."/>
            <person name="Ohm R."/>
            <person name="Martin F."/>
            <person name="Silar P."/>
            <person name="Natvig D."/>
            <person name="Lalanne C."/>
            <person name="Gautier V."/>
            <person name="Ament-velasquez S.L."/>
            <person name="Kruys A."/>
            <person name="Hutchinson M.I."/>
            <person name="Powell A.J."/>
            <person name="Barry K."/>
            <person name="Miller A.N."/>
            <person name="Grigoriev I.V."/>
            <person name="Debuchy R."/>
            <person name="Gladieux P."/>
            <person name="Thoren M.H."/>
            <person name="Johannesson H."/>
        </authorList>
    </citation>
    <scope>NUCLEOTIDE SEQUENCE</scope>
    <source>
        <strain evidence="2">CBS 232.78</strain>
    </source>
</reference>
<reference evidence="2" key="1">
    <citation type="journal article" date="2023" name="Mol. Phylogenet. Evol.">
        <title>Genome-scale phylogeny and comparative genomics of the fungal order Sordariales.</title>
        <authorList>
            <person name="Hensen N."/>
            <person name="Bonometti L."/>
            <person name="Westerberg I."/>
            <person name="Brannstrom I.O."/>
            <person name="Guillou S."/>
            <person name="Cros-Aarteil S."/>
            <person name="Calhoun S."/>
            <person name="Haridas S."/>
            <person name="Kuo A."/>
            <person name="Mondo S."/>
            <person name="Pangilinan J."/>
            <person name="Riley R."/>
            <person name="LaButti K."/>
            <person name="Andreopoulos B."/>
            <person name="Lipzen A."/>
            <person name="Chen C."/>
            <person name="Yan M."/>
            <person name="Daum C."/>
            <person name="Ng V."/>
            <person name="Clum A."/>
            <person name="Steindorff A."/>
            <person name="Ohm R.A."/>
            <person name="Martin F."/>
            <person name="Silar P."/>
            <person name="Natvig D.O."/>
            <person name="Lalanne C."/>
            <person name="Gautier V."/>
            <person name="Ament-Velasquez S.L."/>
            <person name="Kruys A."/>
            <person name="Hutchinson M.I."/>
            <person name="Powell A.J."/>
            <person name="Barry K."/>
            <person name="Miller A.N."/>
            <person name="Grigoriev I.V."/>
            <person name="Debuchy R."/>
            <person name="Gladieux P."/>
            <person name="Hiltunen Thoren M."/>
            <person name="Johannesson H."/>
        </authorList>
    </citation>
    <scope>NUCLEOTIDE SEQUENCE</scope>
    <source>
        <strain evidence="2">CBS 232.78</strain>
    </source>
</reference>
<dbReference type="AlphaFoldDB" id="A0AAE0P6F9"/>
<name>A0AAE0P6F9_9PEZI</name>
<comment type="caution">
    <text evidence="2">The sequence shown here is derived from an EMBL/GenBank/DDBJ whole genome shotgun (WGS) entry which is preliminary data.</text>
</comment>